<dbReference type="eggNOG" id="arCOG00513">
    <property type="taxonomic scope" value="Archaea"/>
</dbReference>
<dbReference type="Proteomes" id="UP000011867">
    <property type="component" value="Chromosome"/>
</dbReference>
<reference evidence="2 3" key="1">
    <citation type="journal article" date="2013" name="Genome Announc.">
        <title>Genome of the haloarchaeon Natronomonas moolapensis, a neutrophilic member of a previously haloalkaliphilic genus.</title>
        <authorList>
            <person name="Dyall-Smith M.L."/>
            <person name="Pfeiffer F."/>
            <person name="Oberwinkler T."/>
            <person name="Klee K."/>
            <person name="Rampp M."/>
            <person name="Palm P."/>
            <person name="Gross K."/>
            <person name="Schuster S.C."/>
            <person name="Oesterhelt D."/>
        </authorList>
    </citation>
    <scope>NUCLEOTIDE SEQUENCE [LARGE SCALE GENOMIC DNA]</scope>
    <source>
        <strain evidence="3">DSM 18674 / JCM 14361 / 8.8.11</strain>
    </source>
</reference>
<dbReference type="eggNOG" id="arCOG02452">
    <property type="taxonomic scope" value="Archaea"/>
</dbReference>
<accession>M1Y4J8</accession>
<dbReference type="InterPro" id="IPR055927">
    <property type="entry name" value="DUF7504"/>
</dbReference>
<dbReference type="HOGENOM" id="CLU_741030_0_0_2"/>
<feature type="compositionally biased region" description="Basic and acidic residues" evidence="1">
    <location>
        <begin position="194"/>
        <end position="207"/>
    </location>
</feature>
<dbReference type="InterPro" id="IPR012349">
    <property type="entry name" value="Split_barrel_FMN-bd"/>
</dbReference>
<feature type="region of interest" description="Disordered" evidence="1">
    <location>
        <begin position="194"/>
        <end position="240"/>
    </location>
</feature>
<keyword evidence="3" id="KW-1185">Reference proteome</keyword>
<dbReference type="SUPFAM" id="SSF50475">
    <property type="entry name" value="FMN-binding split barrel"/>
    <property type="match status" value="1"/>
</dbReference>
<name>M1Y4J8_NATM8</name>
<feature type="compositionally biased region" description="Acidic residues" evidence="1">
    <location>
        <begin position="231"/>
        <end position="240"/>
    </location>
</feature>
<dbReference type="OrthoDB" id="953at2157"/>
<organism evidence="2 3">
    <name type="scientific">Natronomonas moolapensis (strain DSM 18674 / CECT 7526 / JCM 14361 / 8.8.11)</name>
    <dbReference type="NCBI Taxonomy" id="268739"/>
    <lineage>
        <taxon>Archaea</taxon>
        <taxon>Methanobacteriati</taxon>
        <taxon>Methanobacteriota</taxon>
        <taxon>Stenosarchaea group</taxon>
        <taxon>Halobacteria</taxon>
        <taxon>Halobacteriales</taxon>
        <taxon>Natronomonadaceae</taxon>
        <taxon>Natronomonas</taxon>
    </lineage>
</organism>
<dbReference type="InterPro" id="IPR024747">
    <property type="entry name" value="Pyridox_Oxase-rel"/>
</dbReference>
<dbReference type="Pfam" id="PF12900">
    <property type="entry name" value="Pyridox_ox_2"/>
    <property type="match status" value="1"/>
</dbReference>
<dbReference type="RefSeq" id="WP_015410189.1">
    <property type="nucleotide sequence ID" value="NC_020388.1"/>
</dbReference>
<gene>
    <name evidence="2" type="ordered locus">Nmlp_3316</name>
</gene>
<dbReference type="Pfam" id="PF24336">
    <property type="entry name" value="DUF7504"/>
    <property type="match status" value="1"/>
</dbReference>
<protein>
    <submittedName>
        <fullName evidence="2">FMN-binding domain protein</fullName>
    </submittedName>
</protein>
<dbReference type="AlphaFoldDB" id="M1Y4J8"/>
<dbReference type="GeneID" id="32205289"/>
<evidence type="ECO:0000313" key="3">
    <source>
        <dbReference type="Proteomes" id="UP000011867"/>
    </source>
</evidence>
<dbReference type="Gene3D" id="2.30.110.10">
    <property type="entry name" value="Electron Transport, Fmn-binding Protein, Chain A"/>
    <property type="match status" value="1"/>
</dbReference>
<proteinExistence type="predicted"/>
<dbReference type="KEGG" id="nmo:Nmlp_3316"/>
<evidence type="ECO:0000256" key="1">
    <source>
        <dbReference type="SAM" id="MobiDB-lite"/>
    </source>
</evidence>
<sequence>MDTQSDAPMERAAGPTLYLESGSLDPARAFCTDVFDGGDVGEYRVVQLVASQSFESVSDELNARLEHIDDPSEAAVIITTPQDDDESTATRVGEETPLYGFRVSPQDLTGISIAFSRILEKWEQAEGSVRICLRDVESLLPYHDTELLYRFLNTVLATLQGAGADVHMHLRPDATDDRTLRMFSSLFDRVFEADGASRETEPKRDGTEAAGEPSDAEDASSETEPGGDSFGAEEPDDIKEADEDADDVIPVTMDDDEIASFLTAEGHGVLAFGGESPYAIPMSYGYDPDERAVYVHISEFEGSQKAARLDGPTPVSLVVSRYEGPDRWRSVVVDGTLSELSEADVERRDVFENFKHGSLASVDVFNRPLSDISFEWYVLDPSAISGRQGVRSR</sequence>
<evidence type="ECO:0000313" key="2">
    <source>
        <dbReference type="EMBL" id="CCQ37446.1"/>
    </source>
</evidence>
<dbReference type="EMBL" id="HF582854">
    <property type="protein sequence ID" value="CCQ37446.1"/>
    <property type="molecule type" value="Genomic_DNA"/>
</dbReference>